<dbReference type="EMBL" id="ABLC01000088">
    <property type="protein sequence ID" value="EDT03020.1"/>
    <property type="molecule type" value="Genomic_DNA"/>
</dbReference>
<dbReference type="PATRIC" id="fig|396596.7.peg.4167"/>
<organism evidence="6 7">
    <name type="scientific">Burkholderia ambifaria IOP40-10</name>
    <dbReference type="NCBI Taxonomy" id="396596"/>
    <lineage>
        <taxon>Bacteria</taxon>
        <taxon>Pseudomonadati</taxon>
        <taxon>Pseudomonadota</taxon>
        <taxon>Betaproteobacteria</taxon>
        <taxon>Burkholderiales</taxon>
        <taxon>Burkholderiaceae</taxon>
        <taxon>Burkholderia</taxon>
        <taxon>Burkholderia cepacia complex</taxon>
    </lineage>
</organism>
<dbReference type="GO" id="GO:0006313">
    <property type="term" value="P:DNA transposition"/>
    <property type="evidence" value="ECO:0007669"/>
    <property type="project" value="InterPro"/>
</dbReference>
<keyword evidence="4" id="KW-0238">DNA-binding</keyword>
<proteinExistence type="inferred from homology"/>
<sequence>MLRQRALAQIFAFLAFAPDIQKIETAAHAIGSLHMQLRRITKARSHFPSDDSALELMRLALRNAVAKWAGSRLDWKSAMIQIALLYPVRFNLGI</sequence>
<dbReference type="Pfam" id="PF00872">
    <property type="entry name" value="Transposase_mut"/>
    <property type="match status" value="1"/>
</dbReference>
<evidence type="ECO:0000256" key="2">
    <source>
        <dbReference type="ARBA" id="ARBA00010961"/>
    </source>
</evidence>
<dbReference type="GO" id="GO:0004803">
    <property type="term" value="F:transposase activity"/>
    <property type="evidence" value="ECO:0007669"/>
    <property type="project" value="InterPro"/>
</dbReference>
<dbReference type="InterPro" id="IPR001207">
    <property type="entry name" value="Transposase_mutator"/>
</dbReference>
<dbReference type="GO" id="GO:0003677">
    <property type="term" value="F:DNA binding"/>
    <property type="evidence" value="ECO:0007669"/>
    <property type="project" value="UniProtKB-KW"/>
</dbReference>
<comment type="similarity">
    <text evidence="2">Belongs to the transposase mutator family.</text>
</comment>
<gene>
    <name evidence="6" type="ORF">BamIOP4010DRAFT_3468</name>
</gene>
<dbReference type="Proteomes" id="UP000005463">
    <property type="component" value="Unassembled WGS sequence"/>
</dbReference>
<comment type="caution">
    <text evidence="6">The sequence shown here is derived from an EMBL/GenBank/DDBJ whole genome shotgun (WGS) entry which is preliminary data.</text>
</comment>
<evidence type="ECO:0000256" key="1">
    <source>
        <dbReference type="ARBA" id="ARBA00002190"/>
    </source>
</evidence>
<protein>
    <submittedName>
        <fullName evidence="6">Transposase mutator type</fullName>
    </submittedName>
</protein>
<reference evidence="6 7" key="1">
    <citation type="submission" date="2008-03" db="EMBL/GenBank/DDBJ databases">
        <title>Sequencing of the draft genome and assembly of Burkholderia ambifaria IOP40-10.</title>
        <authorList>
            <consortium name="US DOE Joint Genome Institute (JGI-PGF)"/>
            <person name="Copeland A."/>
            <person name="Lucas S."/>
            <person name="Lapidus A."/>
            <person name="Glavina del Rio T."/>
            <person name="Dalin E."/>
            <person name="Tice H."/>
            <person name="Bruce D."/>
            <person name="Goodwin L."/>
            <person name="Pitluck S."/>
            <person name="Larimer F."/>
            <person name="Land M.L."/>
            <person name="Hauser L."/>
            <person name="Tiedje J."/>
            <person name="Richardson P."/>
        </authorList>
    </citation>
    <scope>NUCLEOTIDE SEQUENCE [LARGE SCALE GENOMIC DNA]</scope>
    <source>
        <strain evidence="6 7">IOP40-10</strain>
    </source>
</reference>
<evidence type="ECO:0000313" key="7">
    <source>
        <dbReference type="Proteomes" id="UP000005463"/>
    </source>
</evidence>
<accession>B1FHF9</accession>
<comment type="function">
    <text evidence="1">Required for the transposition of the insertion element.</text>
</comment>
<evidence type="ECO:0000313" key="6">
    <source>
        <dbReference type="EMBL" id="EDT03020.1"/>
    </source>
</evidence>
<keyword evidence="5" id="KW-0233">DNA recombination</keyword>
<dbReference type="AlphaFoldDB" id="B1FHF9"/>
<evidence type="ECO:0000256" key="4">
    <source>
        <dbReference type="ARBA" id="ARBA00023125"/>
    </source>
</evidence>
<evidence type="ECO:0000256" key="3">
    <source>
        <dbReference type="ARBA" id="ARBA00022578"/>
    </source>
</evidence>
<keyword evidence="3" id="KW-0815">Transposition</keyword>
<name>B1FHF9_9BURK</name>
<evidence type="ECO:0000256" key="5">
    <source>
        <dbReference type="ARBA" id="ARBA00023172"/>
    </source>
</evidence>